<name>A0AAN8WZR1_HALRR</name>
<proteinExistence type="predicted"/>
<dbReference type="EMBL" id="JAXCGZ010012709">
    <property type="protein sequence ID" value="KAK7073481.1"/>
    <property type="molecule type" value="Genomic_DNA"/>
</dbReference>
<accession>A0AAN8WZR1</accession>
<reference evidence="2 3" key="1">
    <citation type="submission" date="2023-11" db="EMBL/GenBank/DDBJ databases">
        <title>Halocaridina rubra genome assembly.</title>
        <authorList>
            <person name="Smith C."/>
        </authorList>
    </citation>
    <scope>NUCLEOTIDE SEQUENCE [LARGE SCALE GENOMIC DNA]</scope>
    <source>
        <strain evidence="2">EP-1</strain>
        <tissue evidence="2">Whole</tissue>
    </source>
</reference>
<comment type="caution">
    <text evidence="2">The sequence shown here is derived from an EMBL/GenBank/DDBJ whole genome shotgun (WGS) entry which is preliminary data.</text>
</comment>
<keyword evidence="3" id="KW-1185">Reference proteome</keyword>
<evidence type="ECO:0000313" key="2">
    <source>
        <dbReference type="EMBL" id="KAK7073481.1"/>
    </source>
</evidence>
<sequence>MYINSYINENKILISFEIAATCLRDKEDEEQKEKNEERKKKRKRVEEIEKDRRRGQENEK</sequence>
<organism evidence="2 3">
    <name type="scientific">Halocaridina rubra</name>
    <name type="common">Hawaiian red shrimp</name>
    <dbReference type="NCBI Taxonomy" id="373956"/>
    <lineage>
        <taxon>Eukaryota</taxon>
        <taxon>Metazoa</taxon>
        <taxon>Ecdysozoa</taxon>
        <taxon>Arthropoda</taxon>
        <taxon>Crustacea</taxon>
        <taxon>Multicrustacea</taxon>
        <taxon>Malacostraca</taxon>
        <taxon>Eumalacostraca</taxon>
        <taxon>Eucarida</taxon>
        <taxon>Decapoda</taxon>
        <taxon>Pleocyemata</taxon>
        <taxon>Caridea</taxon>
        <taxon>Atyoidea</taxon>
        <taxon>Atyidae</taxon>
        <taxon>Halocaridina</taxon>
    </lineage>
</organism>
<evidence type="ECO:0000313" key="3">
    <source>
        <dbReference type="Proteomes" id="UP001381693"/>
    </source>
</evidence>
<dbReference type="Proteomes" id="UP001381693">
    <property type="component" value="Unassembled WGS sequence"/>
</dbReference>
<dbReference type="AlphaFoldDB" id="A0AAN8WZR1"/>
<feature type="region of interest" description="Disordered" evidence="1">
    <location>
        <begin position="25"/>
        <end position="60"/>
    </location>
</feature>
<gene>
    <name evidence="2" type="ORF">SK128_021400</name>
</gene>
<protein>
    <submittedName>
        <fullName evidence="2">Uncharacterized protein</fullName>
    </submittedName>
</protein>
<evidence type="ECO:0000256" key="1">
    <source>
        <dbReference type="SAM" id="MobiDB-lite"/>
    </source>
</evidence>